<accession>A0A1T4YJ89</accession>
<dbReference type="EMBL" id="FUYE01000012">
    <property type="protein sequence ID" value="SKB01753.1"/>
    <property type="molecule type" value="Genomic_DNA"/>
</dbReference>
<evidence type="ECO:0000313" key="3">
    <source>
        <dbReference type="Proteomes" id="UP000190774"/>
    </source>
</evidence>
<reference evidence="3" key="1">
    <citation type="submission" date="2017-02" db="EMBL/GenBank/DDBJ databases">
        <authorList>
            <person name="Varghese N."/>
            <person name="Submissions S."/>
        </authorList>
    </citation>
    <scope>NUCLEOTIDE SEQUENCE [LARGE SCALE GENOMIC DNA]</scope>
    <source>
        <strain evidence="3">ATCC 700200</strain>
    </source>
</reference>
<protein>
    <submittedName>
        <fullName evidence="2">Uncharacterized protein</fullName>
    </submittedName>
</protein>
<evidence type="ECO:0000256" key="1">
    <source>
        <dbReference type="SAM" id="MobiDB-lite"/>
    </source>
</evidence>
<feature type="compositionally biased region" description="Basic and acidic residues" evidence="1">
    <location>
        <begin position="74"/>
        <end position="92"/>
    </location>
</feature>
<dbReference type="Proteomes" id="UP000190774">
    <property type="component" value="Unassembled WGS sequence"/>
</dbReference>
<dbReference type="RefSeq" id="WP_078814642.1">
    <property type="nucleotide sequence ID" value="NZ_FUYE01000012.1"/>
</dbReference>
<feature type="region of interest" description="Disordered" evidence="1">
    <location>
        <begin position="31"/>
        <end position="92"/>
    </location>
</feature>
<organism evidence="2 3">
    <name type="scientific">Prosthecobacter debontii</name>
    <dbReference type="NCBI Taxonomy" id="48467"/>
    <lineage>
        <taxon>Bacteria</taxon>
        <taxon>Pseudomonadati</taxon>
        <taxon>Verrucomicrobiota</taxon>
        <taxon>Verrucomicrobiia</taxon>
        <taxon>Verrucomicrobiales</taxon>
        <taxon>Verrucomicrobiaceae</taxon>
        <taxon>Prosthecobacter</taxon>
    </lineage>
</organism>
<dbReference type="OrthoDB" id="198949at2"/>
<sequence>MAINTTPSLEQLKQAVKIREQIERLQAELNSILGGGGARRGRKPGTKTNDAGDDEVSESAATGRKKKKRTMSAEAREKIAEAQRKRWAKAKE</sequence>
<evidence type="ECO:0000313" key="2">
    <source>
        <dbReference type="EMBL" id="SKB01753.1"/>
    </source>
</evidence>
<gene>
    <name evidence="2" type="ORF">SAMN02745166_03449</name>
</gene>
<keyword evidence="3" id="KW-1185">Reference proteome</keyword>
<proteinExistence type="predicted"/>
<name>A0A1T4YJ89_9BACT</name>
<dbReference type="AlphaFoldDB" id="A0A1T4YJ89"/>